<protein>
    <submittedName>
        <fullName evidence="2">MT0933-like antitoxin protein</fullName>
    </submittedName>
</protein>
<feature type="region of interest" description="Disordered" evidence="1">
    <location>
        <begin position="22"/>
        <end position="60"/>
    </location>
</feature>
<dbReference type="Proteomes" id="UP000199413">
    <property type="component" value="Unassembled WGS sequence"/>
</dbReference>
<dbReference type="AlphaFoldDB" id="A0A1C6RLK1"/>
<evidence type="ECO:0000313" key="3">
    <source>
        <dbReference type="Proteomes" id="UP000199413"/>
    </source>
</evidence>
<dbReference type="EMBL" id="FMHV01000002">
    <property type="protein sequence ID" value="SCL17988.1"/>
    <property type="molecule type" value="Genomic_DNA"/>
</dbReference>
<keyword evidence="3" id="KW-1185">Reference proteome</keyword>
<name>A0A1C6RLK1_9ACTN</name>
<proteinExistence type="predicted"/>
<sequence>MRDFMNKAKGFADRYEKQVDQAMDKAGETANRRTGGKYEEQIKKGVETAKQRTGEGGQKR</sequence>
<evidence type="ECO:0000256" key="1">
    <source>
        <dbReference type="SAM" id="MobiDB-lite"/>
    </source>
</evidence>
<dbReference type="STRING" id="568872.GA0070624_1425"/>
<reference evidence="3" key="1">
    <citation type="submission" date="2016-06" db="EMBL/GenBank/DDBJ databases">
        <authorList>
            <person name="Varghese N."/>
            <person name="Submissions Spin"/>
        </authorList>
    </citation>
    <scope>NUCLEOTIDE SEQUENCE [LARGE SCALE GENOMIC DNA]</scope>
    <source>
        <strain evidence="3">DSM 45431</strain>
    </source>
</reference>
<dbReference type="RefSeq" id="WP_091337745.1">
    <property type="nucleotide sequence ID" value="NZ_FMHV01000002.1"/>
</dbReference>
<evidence type="ECO:0000313" key="2">
    <source>
        <dbReference type="EMBL" id="SCL17988.1"/>
    </source>
</evidence>
<accession>A0A1C6RLK1</accession>
<dbReference type="OrthoDB" id="3402428at2"/>
<gene>
    <name evidence="2" type="ORF">GA0070624_1425</name>
</gene>
<dbReference type="Pfam" id="PF14013">
    <property type="entry name" value="MT0933_antitox"/>
    <property type="match status" value="1"/>
</dbReference>
<organism evidence="2 3">
    <name type="scientific">Micromonospora rhizosphaerae</name>
    <dbReference type="NCBI Taxonomy" id="568872"/>
    <lineage>
        <taxon>Bacteria</taxon>
        <taxon>Bacillati</taxon>
        <taxon>Actinomycetota</taxon>
        <taxon>Actinomycetes</taxon>
        <taxon>Micromonosporales</taxon>
        <taxon>Micromonosporaceae</taxon>
        <taxon>Micromonospora</taxon>
    </lineage>
</organism>
<dbReference type="InterPro" id="IPR028037">
    <property type="entry name" value="Antitoxin_Rv0909/MT0933"/>
</dbReference>